<keyword evidence="3" id="KW-0472">Membrane</keyword>
<organism evidence="4 5">
    <name type="scientific">Heterodermia speciosa</name>
    <dbReference type="NCBI Taxonomy" id="116794"/>
    <lineage>
        <taxon>Eukaryota</taxon>
        <taxon>Fungi</taxon>
        <taxon>Dikarya</taxon>
        <taxon>Ascomycota</taxon>
        <taxon>Pezizomycotina</taxon>
        <taxon>Lecanoromycetes</taxon>
        <taxon>OSLEUM clade</taxon>
        <taxon>Lecanoromycetidae</taxon>
        <taxon>Caliciales</taxon>
        <taxon>Physciaceae</taxon>
        <taxon>Heterodermia</taxon>
    </lineage>
</organism>
<dbReference type="PANTHER" id="PTHR31571">
    <property type="entry name" value="ALTERED INHERITANCE OF MITOCHONDRIA PROTEIN 6"/>
    <property type="match status" value="1"/>
</dbReference>
<name>A0A8H3GBK9_9LECA</name>
<sequence>MLPSSDLPYQDHDEPASSGALDSQRLLDHELELDDLSAHSKPTWRGLVSRFYPLPLRARKPLCRSADEACFCEKSMGRRRSSRRCLHVALGLLIALGIFQLISLLTHLPPTVLPSRIHQITRYWGQPNHIGSGLAHYPTDFSRDILPIPCHSHNDYWRTVPLYSAIEAGCIGVEADVWLFNEELYVGHDIASLTRNRTLKSLYIDPLVEILEGQNPITPFFNGTVSKYGVFDTDPEQTLVLLIDFKSEGHDLWPYVTAALEPLRERGYLTYRNESASLNVEAPITVVATGNTPFDLVTSDAANVHHDIFFDAPLETMWEDPAKAMAENSTASAAVDTYNQGNSYYASVKFGKAIGYLPTGKFSQKQMERLRGQIRGAHRRGLKARYWDLPFWPIGLRNYVWEVLVTEGIDLLNVDDLKGATQRDWSGWKGWWHAHET</sequence>
<evidence type="ECO:0000256" key="2">
    <source>
        <dbReference type="ARBA" id="ARBA00014286"/>
    </source>
</evidence>
<dbReference type="GO" id="GO:0008081">
    <property type="term" value="F:phosphoric diester hydrolase activity"/>
    <property type="evidence" value="ECO:0007669"/>
    <property type="project" value="InterPro"/>
</dbReference>
<keyword evidence="3" id="KW-1133">Transmembrane helix</keyword>
<dbReference type="InterPro" id="IPR051236">
    <property type="entry name" value="HAT_RTT109-like"/>
</dbReference>
<protein>
    <recommendedName>
        <fullName evidence="2">Altered inheritance of mitochondria protein 6</fullName>
    </recommendedName>
</protein>
<dbReference type="GO" id="GO:0006629">
    <property type="term" value="P:lipid metabolic process"/>
    <property type="evidence" value="ECO:0007669"/>
    <property type="project" value="InterPro"/>
</dbReference>
<dbReference type="PANTHER" id="PTHR31571:SF1">
    <property type="entry name" value="ALTERED INHERITANCE OF MITOCHONDRIA PROTEIN 6"/>
    <property type="match status" value="1"/>
</dbReference>
<dbReference type="InterPro" id="IPR017946">
    <property type="entry name" value="PLC-like_Pdiesterase_TIM-brl"/>
</dbReference>
<proteinExistence type="inferred from homology"/>
<accession>A0A8H3GBK9</accession>
<keyword evidence="5" id="KW-1185">Reference proteome</keyword>
<reference evidence="4" key="1">
    <citation type="submission" date="2021-03" db="EMBL/GenBank/DDBJ databases">
        <authorList>
            <person name="Tagirdzhanova G."/>
        </authorList>
    </citation>
    <scope>NUCLEOTIDE SEQUENCE</scope>
</reference>
<dbReference type="AlphaFoldDB" id="A0A8H3GBK9"/>
<evidence type="ECO:0000256" key="1">
    <source>
        <dbReference type="ARBA" id="ARBA00008858"/>
    </source>
</evidence>
<evidence type="ECO:0000313" key="5">
    <source>
        <dbReference type="Proteomes" id="UP000664521"/>
    </source>
</evidence>
<dbReference type="EMBL" id="CAJPDS010000111">
    <property type="protein sequence ID" value="CAF9938312.1"/>
    <property type="molecule type" value="Genomic_DNA"/>
</dbReference>
<dbReference type="CDD" id="cd08577">
    <property type="entry name" value="PI-PLCc_GDPD_SF_unchar3"/>
    <property type="match status" value="1"/>
</dbReference>
<evidence type="ECO:0000313" key="4">
    <source>
        <dbReference type="EMBL" id="CAF9938312.1"/>
    </source>
</evidence>
<dbReference type="InterPro" id="IPR039559">
    <property type="entry name" value="AIM6_PI-PLC-like_dom"/>
</dbReference>
<gene>
    <name evidence="4" type="primary">AIM6</name>
    <name evidence="4" type="ORF">HETSPECPRED_001030</name>
</gene>
<dbReference type="OrthoDB" id="4153866at2759"/>
<feature type="transmembrane region" description="Helical" evidence="3">
    <location>
        <begin position="85"/>
        <end position="105"/>
    </location>
</feature>
<dbReference type="SUPFAM" id="SSF51695">
    <property type="entry name" value="PLC-like phosphodiesterases"/>
    <property type="match status" value="1"/>
</dbReference>
<comment type="similarity">
    <text evidence="1">Belongs to the AIM6 family.</text>
</comment>
<comment type="caution">
    <text evidence="4">The sequence shown here is derived from an EMBL/GenBank/DDBJ whole genome shotgun (WGS) entry which is preliminary data.</text>
</comment>
<dbReference type="Proteomes" id="UP000664521">
    <property type="component" value="Unassembled WGS sequence"/>
</dbReference>
<keyword evidence="3" id="KW-0812">Transmembrane</keyword>
<evidence type="ECO:0000256" key="3">
    <source>
        <dbReference type="SAM" id="Phobius"/>
    </source>
</evidence>